<feature type="region of interest" description="Disordered" evidence="1">
    <location>
        <begin position="30"/>
        <end position="71"/>
    </location>
</feature>
<dbReference type="OrthoDB" id="2592504at2759"/>
<name>A0A8H3ZDE9_VENIN</name>
<dbReference type="PANTHER" id="PTHR42339">
    <property type="entry name" value="HISTONE H1"/>
    <property type="match status" value="1"/>
</dbReference>
<comment type="caution">
    <text evidence="3">The sequence shown here is derived from an EMBL/GenBank/DDBJ whole genome shotgun (WGS) entry which is preliminary data.</text>
</comment>
<sequence>MPPRRQPLKTVEASKLKALESLVNELPEDVVDQTICNTKKRKSSTLEDAEPSKPKKSTKKSPPAEEDEEDLLDLSSITLPGEESHEVEVYDTCNMIRSKIAAFLKAHPKETKASLARRINALPHVNNVNARNLGAFMAKNGYDSGNTSEAFYAAYVYFEKLRIKQGKPKSKDRLEMERVWGDRGGFNITTIGHNKGIIMRVGEGFSKPNKYGETTLHFNSGKTQKVAF</sequence>
<evidence type="ECO:0000313" key="3">
    <source>
        <dbReference type="EMBL" id="KAE9992138.1"/>
    </source>
</evidence>
<keyword evidence="4" id="KW-1185">Reference proteome</keyword>
<evidence type="ECO:0000313" key="4">
    <source>
        <dbReference type="Proteomes" id="UP000490939"/>
    </source>
</evidence>
<dbReference type="InterPro" id="IPR056143">
    <property type="entry name" value="DUF7726"/>
</dbReference>
<organism evidence="3 4">
    <name type="scientific">Venturia inaequalis</name>
    <name type="common">Apple scab fungus</name>
    <dbReference type="NCBI Taxonomy" id="5025"/>
    <lineage>
        <taxon>Eukaryota</taxon>
        <taxon>Fungi</taxon>
        <taxon>Dikarya</taxon>
        <taxon>Ascomycota</taxon>
        <taxon>Pezizomycotina</taxon>
        <taxon>Dothideomycetes</taxon>
        <taxon>Pleosporomycetidae</taxon>
        <taxon>Venturiales</taxon>
        <taxon>Venturiaceae</taxon>
        <taxon>Venturia</taxon>
    </lineage>
</organism>
<dbReference type="EMBL" id="WNWR01000069">
    <property type="protein sequence ID" value="KAE9992138.1"/>
    <property type="molecule type" value="Genomic_DNA"/>
</dbReference>
<dbReference type="Proteomes" id="UP000490939">
    <property type="component" value="Unassembled WGS sequence"/>
</dbReference>
<dbReference type="AlphaFoldDB" id="A0A8H3ZDE9"/>
<dbReference type="Pfam" id="PF24852">
    <property type="entry name" value="DUF7726"/>
    <property type="match status" value="1"/>
</dbReference>
<accession>A0A8H3ZDE9</accession>
<gene>
    <name evidence="3" type="ORF">EG327_009972</name>
</gene>
<protein>
    <recommendedName>
        <fullName evidence="2">DUF7726 domain-containing protein</fullName>
    </recommendedName>
</protein>
<evidence type="ECO:0000256" key="1">
    <source>
        <dbReference type="SAM" id="MobiDB-lite"/>
    </source>
</evidence>
<feature type="domain" description="DUF7726" evidence="2">
    <location>
        <begin position="88"/>
        <end position="167"/>
    </location>
</feature>
<reference evidence="3 4" key="1">
    <citation type="submission" date="2019-07" db="EMBL/GenBank/DDBJ databases">
        <title>Venturia inaequalis Genome Resource.</title>
        <authorList>
            <person name="Lichtner F.J."/>
        </authorList>
    </citation>
    <scope>NUCLEOTIDE SEQUENCE [LARGE SCALE GENOMIC DNA]</scope>
    <source>
        <strain evidence="3 4">DMI_063113</strain>
    </source>
</reference>
<dbReference type="PANTHER" id="PTHR42339:SF1">
    <property type="entry name" value="HISTONE H1"/>
    <property type="match status" value="1"/>
</dbReference>
<proteinExistence type="predicted"/>
<evidence type="ECO:0000259" key="2">
    <source>
        <dbReference type="Pfam" id="PF24852"/>
    </source>
</evidence>